<gene>
    <name evidence="1" type="ORF">E4184_09720</name>
</gene>
<organism evidence="1 2">
    <name type="scientific">Aeromonas media</name>
    <dbReference type="NCBI Taxonomy" id="651"/>
    <lineage>
        <taxon>Bacteria</taxon>
        <taxon>Pseudomonadati</taxon>
        <taxon>Pseudomonadota</taxon>
        <taxon>Gammaproteobacteria</taxon>
        <taxon>Aeromonadales</taxon>
        <taxon>Aeromonadaceae</taxon>
        <taxon>Aeromonas</taxon>
    </lineage>
</organism>
<dbReference type="AlphaFoldDB" id="A0A6M4Y8Y2"/>
<sequence>MHPRAFIEHHVRQILSEGGYSCEAVHLAAQEALKRYDTTSTFKKGEVFPACLNAAKKVAKLVQKKQQRQRAATPSKGATHG</sequence>
<name>A0A6M4Y8Y2_AERME</name>
<dbReference type="RefSeq" id="WP_171275988.1">
    <property type="nucleotide sequence ID" value="NZ_CAWPJG010000001.1"/>
</dbReference>
<evidence type="ECO:0000313" key="1">
    <source>
        <dbReference type="EMBL" id="QJT21677.1"/>
    </source>
</evidence>
<accession>A0A6M4Y8Y2</accession>
<proteinExistence type="predicted"/>
<protein>
    <submittedName>
        <fullName evidence="1">Uncharacterized protein</fullName>
    </submittedName>
</protein>
<reference evidence="1 2" key="1">
    <citation type="submission" date="2019-03" db="EMBL/GenBank/DDBJ databases">
        <title>Novel transposon Tn6433 accelerates the dissemination of tet(E) in Aeromonas from aerobic biofilm under oxytetracycline stress.</title>
        <authorList>
            <person name="Shi Y."/>
            <person name="Tian Z."/>
            <person name="Zhang Y."/>
            <person name="Zhang H."/>
            <person name="Yang M."/>
        </authorList>
    </citation>
    <scope>NUCLEOTIDE SEQUENCE [LARGE SCALE GENOMIC DNA]</scope>
    <source>
        <strain evidence="1 2">T0.1-19</strain>
    </source>
</reference>
<dbReference type="EMBL" id="CP038441">
    <property type="protein sequence ID" value="QJT21677.1"/>
    <property type="molecule type" value="Genomic_DNA"/>
</dbReference>
<evidence type="ECO:0000313" key="2">
    <source>
        <dbReference type="Proteomes" id="UP000501427"/>
    </source>
</evidence>
<dbReference type="Proteomes" id="UP000501427">
    <property type="component" value="Chromosome"/>
</dbReference>